<evidence type="ECO:0008006" key="2">
    <source>
        <dbReference type="Google" id="ProtNLM"/>
    </source>
</evidence>
<dbReference type="InterPro" id="IPR008964">
    <property type="entry name" value="Invasin/intimin_cell_adhesion"/>
</dbReference>
<gene>
    <name evidence="1" type="ORF">S01H1_62138</name>
</gene>
<dbReference type="InterPro" id="IPR013783">
    <property type="entry name" value="Ig-like_fold"/>
</dbReference>
<dbReference type="InterPro" id="IPR011050">
    <property type="entry name" value="Pectin_lyase_fold/virulence"/>
</dbReference>
<reference evidence="1" key="1">
    <citation type="journal article" date="2014" name="Front. Microbiol.">
        <title>High frequency of phylogenetically diverse reductive dehalogenase-homologous genes in deep subseafloor sedimentary metagenomes.</title>
        <authorList>
            <person name="Kawai M."/>
            <person name="Futagami T."/>
            <person name="Toyoda A."/>
            <person name="Takaki Y."/>
            <person name="Nishi S."/>
            <person name="Hori S."/>
            <person name="Arai W."/>
            <person name="Tsubouchi T."/>
            <person name="Morono Y."/>
            <person name="Uchiyama I."/>
            <person name="Ito T."/>
            <person name="Fujiyama A."/>
            <person name="Inagaki F."/>
            <person name="Takami H."/>
        </authorList>
    </citation>
    <scope>NUCLEOTIDE SEQUENCE</scope>
    <source>
        <strain evidence="1">Expedition CK06-06</strain>
    </source>
</reference>
<dbReference type="InterPro" id="IPR012334">
    <property type="entry name" value="Pectin_lyas_fold"/>
</dbReference>
<feature type="non-terminal residue" evidence="1">
    <location>
        <position position="253"/>
    </location>
</feature>
<dbReference type="EMBL" id="BARS01040794">
    <property type="protein sequence ID" value="GAG39555.1"/>
    <property type="molecule type" value="Genomic_DNA"/>
</dbReference>
<accession>X0X929</accession>
<organism evidence="1">
    <name type="scientific">marine sediment metagenome</name>
    <dbReference type="NCBI Taxonomy" id="412755"/>
    <lineage>
        <taxon>unclassified sequences</taxon>
        <taxon>metagenomes</taxon>
        <taxon>ecological metagenomes</taxon>
    </lineage>
</organism>
<evidence type="ECO:0000313" key="1">
    <source>
        <dbReference type="EMBL" id="GAG39555.1"/>
    </source>
</evidence>
<sequence length="253" mass="26928">LTIEPGTTLLMPEDGYFKVNGGGLIAQGTPSQPITFTRASAQPWGRIYYEANVDPSSHLSHVNLLGAGGPDGSLTISDVELGIMLDNLTITDNPNSAGVFTRSPFMQLRDSRIENNQEGVHFNLGGGGQLRRNIIQNNPVGGVLVTSNNPDTCVDAIGNYWGSPDGPVDSSNVEDACFNATTNAGGGDSVSDDVLYYPWLPNEFGILNDRSSLSPEPYWVPADGVHTATLIITARDGQGNPLQGKEIQIETNI</sequence>
<dbReference type="AlphaFoldDB" id="X0X929"/>
<name>X0X929_9ZZZZ</name>
<protein>
    <recommendedName>
        <fullName evidence="2">Right handed beta helix domain-containing protein</fullName>
    </recommendedName>
</protein>
<comment type="caution">
    <text evidence="1">The sequence shown here is derived from an EMBL/GenBank/DDBJ whole genome shotgun (WGS) entry which is preliminary data.</text>
</comment>
<dbReference type="Gene3D" id="2.160.20.10">
    <property type="entry name" value="Single-stranded right-handed beta-helix, Pectin lyase-like"/>
    <property type="match status" value="1"/>
</dbReference>
<proteinExistence type="predicted"/>
<dbReference type="Gene3D" id="2.60.40.10">
    <property type="entry name" value="Immunoglobulins"/>
    <property type="match status" value="1"/>
</dbReference>
<feature type="non-terminal residue" evidence="1">
    <location>
        <position position="1"/>
    </location>
</feature>
<dbReference type="SUPFAM" id="SSF51126">
    <property type="entry name" value="Pectin lyase-like"/>
    <property type="match status" value="1"/>
</dbReference>
<dbReference type="SUPFAM" id="SSF49373">
    <property type="entry name" value="Invasin/intimin cell-adhesion fragments"/>
    <property type="match status" value="1"/>
</dbReference>